<dbReference type="RefSeq" id="WP_050672262.1">
    <property type="nucleotide sequence ID" value="NZ_CVRL01000001.1"/>
</dbReference>
<dbReference type="STRING" id="481446.NIT7645_03125"/>
<evidence type="ECO:0000256" key="1">
    <source>
        <dbReference type="SAM" id="SignalP"/>
    </source>
</evidence>
<accession>A0A0H5CWM6</accession>
<sequence>MKRVMLGLAATAMLSACGGGTNPFNTGDGTDGGTGSGITIPENLASDLDSVAYDPDAGTLVISGLSLDDTPFSATYRRRPALDREGYLAYTAQDSSLDRHVTAYVREIEDGAFAVAVATGGQFSYYFAGTHYGRRGNYSAPTEDVASGGIVSYAGTYVGLLNIAGDGGDLLPVATGTPAAVRPTQVAEVTGDAFINADFRDNVVNGTIYNRQIQPLTDGAAAIDATTLNLAPTTIEANGTFAGDTSIEVNGTRTVVGEYGGIFAGTDATSVAGSVRVSEHLDGFNGEEEFGIFVLGQCGTASSSDVCNQPVP</sequence>
<organism evidence="2 3">
    <name type="scientific">Phaeobacter italicus</name>
    <dbReference type="NCBI Taxonomy" id="481446"/>
    <lineage>
        <taxon>Bacteria</taxon>
        <taxon>Pseudomonadati</taxon>
        <taxon>Pseudomonadota</taxon>
        <taxon>Alphaproteobacteria</taxon>
        <taxon>Rhodobacterales</taxon>
        <taxon>Roseobacteraceae</taxon>
        <taxon>Phaeobacter</taxon>
    </lineage>
</organism>
<dbReference type="AlphaFoldDB" id="A0A0H5CWM6"/>
<name>A0A0H5CWM6_9RHOB</name>
<proteinExistence type="predicted"/>
<dbReference type="InterPro" id="IPR011250">
    <property type="entry name" value="OMP/PagP_B-barrel"/>
</dbReference>
<dbReference type="EMBL" id="CVRL01000001">
    <property type="protein sequence ID" value="CRL09271.1"/>
    <property type="molecule type" value="Genomic_DNA"/>
</dbReference>
<keyword evidence="3" id="KW-1185">Reference proteome</keyword>
<feature type="signal peptide" evidence="1">
    <location>
        <begin position="1"/>
        <end position="18"/>
    </location>
</feature>
<dbReference type="Proteomes" id="UP000043764">
    <property type="component" value="Unassembled WGS sequence"/>
</dbReference>
<keyword evidence="1" id="KW-0732">Signal</keyword>
<dbReference type="Gene3D" id="2.40.160.90">
    <property type="match status" value="1"/>
</dbReference>
<evidence type="ECO:0000313" key="3">
    <source>
        <dbReference type="Proteomes" id="UP000043764"/>
    </source>
</evidence>
<dbReference type="PROSITE" id="PS51257">
    <property type="entry name" value="PROKAR_LIPOPROTEIN"/>
    <property type="match status" value="1"/>
</dbReference>
<reference evidence="3" key="1">
    <citation type="submission" date="2015-05" db="EMBL/GenBank/DDBJ databases">
        <authorList>
            <person name="Rodrigo-Torres Lidia"/>
            <person name="Arahal R.David."/>
        </authorList>
    </citation>
    <scope>NUCLEOTIDE SEQUENCE [LARGE SCALE GENOMIC DNA]</scope>
    <source>
        <strain evidence="3">CECT 7321</strain>
    </source>
</reference>
<feature type="chain" id="PRO_5005217921" description="Thymidylate synthase" evidence="1">
    <location>
        <begin position="19"/>
        <end position="312"/>
    </location>
</feature>
<gene>
    <name evidence="2" type="ORF">NIT7321_00100</name>
</gene>
<evidence type="ECO:0008006" key="4">
    <source>
        <dbReference type="Google" id="ProtNLM"/>
    </source>
</evidence>
<dbReference type="SUPFAM" id="SSF56925">
    <property type="entry name" value="OMPA-like"/>
    <property type="match status" value="1"/>
</dbReference>
<protein>
    <recommendedName>
        <fullName evidence="4">Thymidylate synthase</fullName>
    </recommendedName>
</protein>
<evidence type="ECO:0000313" key="2">
    <source>
        <dbReference type="EMBL" id="CRL09271.1"/>
    </source>
</evidence>